<dbReference type="EMBL" id="PFCB01000022">
    <property type="protein sequence ID" value="PIR74397.1"/>
    <property type="molecule type" value="Genomic_DNA"/>
</dbReference>
<accession>A0A2H0TSM1</accession>
<feature type="transmembrane region" description="Helical" evidence="1">
    <location>
        <begin position="68"/>
        <end position="86"/>
    </location>
</feature>
<evidence type="ECO:0000313" key="3">
    <source>
        <dbReference type="Proteomes" id="UP000230154"/>
    </source>
</evidence>
<feature type="transmembrane region" description="Helical" evidence="1">
    <location>
        <begin position="29"/>
        <end position="56"/>
    </location>
</feature>
<evidence type="ECO:0000256" key="1">
    <source>
        <dbReference type="SAM" id="Phobius"/>
    </source>
</evidence>
<name>A0A2H0TSM1_9BACT</name>
<evidence type="ECO:0000313" key="2">
    <source>
        <dbReference type="EMBL" id="PIR74397.1"/>
    </source>
</evidence>
<proteinExistence type="predicted"/>
<sequence>MVIATLLCWSAWAVVLTNVDPFRDNVTGFILFYVTLFFSLIGTASLVTFLCLYYFSRAKYAVFYDVQRSFLVGLLVSSLATLLLFLQGRGVLGIWNILLFLCIIIFLILFKVSTTSYKKGA</sequence>
<organism evidence="2 3">
    <name type="scientific">Candidatus Magasanikbacteria bacterium CG10_big_fil_rev_8_21_14_0_10_47_10</name>
    <dbReference type="NCBI Taxonomy" id="1974652"/>
    <lineage>
        <taxon>Bacteria</taxon>
        <taxon>Candidatus Magasanikiibacteriota</taxon>
    </lineage>
</organism>
<gene>
    <name evidence="2" type="ORF">COU35_03030</name>
</gene>
<keyword evidence="1" id="KW-1133">Transmembrane helix</keyword>
<keyword evidence="1" id="KW-0812">Transmembrane</keyword>
<keyword evidence="1" id="KW-0472">Membrane</keyword>
<dbReference type="Proteomes" id="UP000230154">
    <property type="component" value="Unassembled WGS sequence"/>
</dbReference>
<comment type="caution">
    <text evidence="2">The sequence shown here is derived from an EMBL/GenBank/DDBJ whole genome shotgun (WGS) entry which is preliminary data.</text>
</comment>
<dbReference type="AlphaFoldDB" id="A0A2H0TSM1"/>
<reference evidence="3" key="1">
    <citation type="submission" date="2017-09" db="EMBL/GenBank/DDBJ databases">
        <title>Depth-based differentiation of microbial function through sediment-hosted aquifers and enrichment of novel symbionts in the deep terrestrial subsurface.</title>
        <authorList>
            <person name="Probst A.J."/>
            <person name="Ladd B."/>
            <person name="Jarett J.K."/>
            <person name="Geller-Mcgrath D.E."/>
            <person name="Sieber C.M.K."/>
            <person name="Emerson J.B."/>
            <person name="Anantharaman K."/>
            <person name="Thomas B.C."/>
            <person name="Malmstrom R."/>
            <person name="Stieglmeier M."/>
            <person name="Klingl A."/>
            <person name="Woyke T."/>
            <person name="Ryan C.M."/>
            <person name="Banfield J.F."/>
        </authorList>
    </citation>
    <scope>NUCLEOTIDE SEQUENCE [LARGE SCALE GENOMIC DNA]</scope>
</reference>
<protein>
    <submittedName>
        <fullName evidence="2">Uncharacterized protein</fullName>
    </submittedName>
</protein>
<feature type="transmembrane region" description="Helical" evidence="1">
    <location>
        <begin position="92"/>
        <end position="110"/>
    </location>
</feature>